<evidence type="ECO:0000256" key="2">
    <source>
        <dbReference type="ARBA" id="ARBA00006676"/>
    </source>
</evidence>
<dbReference type="PROSITE" id="PS00485">
    <property type="entry name" value="A_DEAMINASE"/>
    <property type="match status" value="1"/>
</dbReference>
<evidence type="ECO:0000259" key="7">
    <source>
        <dbReference type="Pfam" id="PF00962"/>
    </source>
</evidence>
<organism evidence="8">
    <name type="scientific">Propionibacterium freudenreichii subsp. freudenreichii</name>
    <dbReference type="NCBI Taxonomy" id="66712"/>
    <lineage>
        <taxon>Bacteria</taxon>
        <taxon>Bacillati</taxon>
        <taxon>Actinomycetota</taxon>
        <taxon>Actinomycetes</taxon>
        <taxon>Propionibacteriales</taxon>
        <taxon>Propionibacteriaceae</taxon>
        <taxon>Propionibacterium</taxon>
    </lineage>
</organism>
<protein>
    <submittedName>
        <fullName evidence="8">Adenosine deaminase (Adenosine aminohydrolase)</fullName>
        <ecNumber evidence="8">3.5.4.4</ecNumber>
    </submittedName>
</protein>
<reference evidence="8" key="1">
    <citation type="submission" date="2014-08" db="EMBL/GenBank/DDBJ databases">
        <authorList>
            <person name="Falentin Helene"/>
        </authorList>
    </citation>
    <scope>NUCLEOTIDE SEQUENCE</scope>
</reference>
<sequence length="405" mass="43013">MPDVARRDLNLLPKAHLHLHFTGSLDIPTLRELSAWEGLDEAEQLIDDDPLSVPATKRGWWRFQRTYDIARHVVISERALRAVVDAAARNDAAQGSRRTEIQVDPTSYAPYVNGLVNALEIILDEAALASRRHGIQMGVIVAASRLHHPLDARTLARLSARFAGRGPGGVIGFGLSNDETEGNTVEFGPAFRIARRAGIPGVPHGGEFRGPHHIAQVIDELHPTRIGHGIHAAESPALLKRIVDAGITLEVNPASNVSLGVYPDYSKVPLRTLLDAGAQVALGADDPLLFLSGLTDQYRIAHDYLGLSDAELAELARMSIRGSFAEQADKARWLAEVDAWLAAAPESGPVLPAAGVAPVPGGLVARPSGLLVPERGLVAPPGDGGAESADAGQGVPDARNVRPGL</sequence>
<dbReference type="Pfam" id="PF00962">
    <property type="entry name" value="A_deaminase"/>
    <property type="match status" value="1"/>
</dbReference>
<dbReference type="InterPro" id="IPR006330">
    <property type="entry name" value="Ado/ade_deaminase"/>
</dbReference>
<feature type="domain" description="Adenosine deaminase" evidence="7">
    <location>
        <begin position="13"/>
        <end position="340"/>
    </location>
</feature>
<evidence type="ECO:0000256" key="5">
    <source>
        <dbReference type="ARBA" id="ARBA00022833"/>
    </source>
</evidence>
<feature type="region of interest" description="Disordered" evidence="6">
    <location>
        <begin position="376"/>
        <end position="405"/>
    </location>
</feature>
<dbReference type="GO" id="GO:0016814">
    <property type="term" value="F:hydrolase activity, acting on carbon-nitrogen (but not peptide) bonds, in cyclic amidines"/>
    <property type="evidence" value="ECO:0007669"/>
    <property type="project" value="UniProtKB-ARBA"/>
</dbReference>
<keyword evidence="3" id="KW-0479">Metal-binding</keyword>
<dbReference type="NCBIfam" id="TIGR01430">
    <property type="entry name" value="aden_deam"/>
    <property type="match status" value="1"/>
</dbReference>
<gene>
    <name evidence="8" type="primary">add</name>
    <name evidence="8" type="ORF">PFCIRM138_09215</name>
</gene>
<dbReference type="EMBL" id="LM676418">
    <property type="protein sequence ID" value="CEP26674.1"/>
    <property type="molecule type" value="Genomic_DNA"/>
</dbReference>
<dbReference type="AlphaFoldDB" id="A0A0B7NZ97"/>
<comment type="cofactor">
    <cofactor evidence="1">
        <name>Zn(2+)</name>
        <dbReference type="ChEBI" id="CHEBI:29105"/>
    </cofactor>
</comment>
<proteinExistence type="inferred from homology"/>
<evidence type="ECO:0000256" key="6">
    <source>
        <dbReference type="SAM" id="MobiDB-lite"/>
    </source>
</evidence>
<accession>A0A0B7NZ97</accession>
<name>A0A0B7NZ97_PROFF</name>
<comment type="similarity">
    <text evidence="2">Belongs to the metallo-dependent hydrolases superfamily. Adenosine and AMP deaminases family.</text>
</comment>
<dbReference type="InterPro" id="IPR032466">
    <property type="entry name" value="Metal_Hydrolase"/>
</dbReference>
<keyword evidence="4 8" id="KW-0378">Hydrolase</keyword>
<dbReference type="Gene3D" id="3.20.20.140">
    <property type="entry name" value="Metal-dependent hydrolases"/>
    <property type="match status" value="1"/>
</dbReference>
<keyword evidence="5" id="KW-0862">Zinc</keyword>
<dbReference type="InterPro" id="IPR006650">
    <property type="entry name" value="A/AMP_deam_AS"/>
</dbReference>
<dbReference type="PANTHER" id="PTHR43114">
    <property type="entry name" value="ADENINE DEAMINASE"/>
    <property type="match status" value="1"/>
</dbReference>
<evidence type="ECO:0000256" key="1">
    <source>
        <dbReference type="ARBA" id="ARBA00001947"/>
    </source>
</evidence>
<dbReference type="SUPFAM" id="SSF51556">
    <property type="entry name" value="Metallo-dependent hydrolases"/>
    <property type="match status" value="1"/>
</dbReference>
<evidence type="ECO:0000313" key="8">
    <source>
        <dbReference type="EMBL" id="CEP26674.1"/>
    </source>
</evidence>
<dbReference type="InterPro" id="IPR001365">
    <property type="entry name" value="A_deaminase_dom"/>
</dbReference>
<dbReference type="GO" id="GO:0046872">
    <property type="term" value="F:metal ion binding"/>
    <property type="evidence" value="ECO:0007669"/>
    <property type="project" value="UniProtKB-KW"/>
</dbReference>
<dbReference type="GO" id="GO:0019239">
    <property type="term" value="F:deaminase activity"/>
    <property type="evidence" value="ECO:0007669"/>
    <property type="project" value="InterPro"/>
</dbReference>
<dbReference type="GO" id="GO:0009168">
    <property type="term" value="P:purine ribonucleoside monophosphate biosynthetic process"/>
    <property type="evidence" value="ECO:0007669"/>
    <property type="project" value="InterPro"/>
</dbReference>
<dbReference type="PANTHER" id="PTHR43114:SF6">
    <property type="entry name" value="ADENINE DEAMINASE"/>
    <property type="match status" value="1"/>
</dbReference>
<dbReference type="NCBIfam" id="NF006849">
    <property type="entry name" value="PRK09358.1-5"/>
    <property type="match status" value="1"/>
</dbReference>
<dbReference type="EC" id="3.5.4.4" evidence="8"/>
<evidence type="ECO:0000256" key="3">
    <source>
        <dbReference type="ARBA" id="ARBA00022723"/>
    </source>
</evidence>
<evidence type="ECO:0000256" key="4">
    <source>
        <dbReference type="ARBA" id="ARBA00022801"/>
    </source>
</evidence>